<dbReference type="HOGENOM" id="CLU_123929_2_0_7"/>
<dbReference type="KEGG" id="dak:DaAHT2_2516"/>
<dbReference type="RefSeq" id="WP_013164690.1">
    <property type="nucleotide sequence ID" value="NC_014216.1"/>
</dbReference>
<dbReference type="InterPro" id="IPR011944">
    <property type="entry name" value="Steroid_delta5-4_isomerase"/>
</dbReference>
<dbReference type="Proteomes" id="UP000001508">
    <property type="component" value="Chromosome"/>
</dbReference>
<feature type="domain" description="Calcium/calmodulin-dependent protein kinase II association-domain" evidence="1">
    <location>
        <begin position="4"/>
        <end position="125"/>
    </location>
</feature>
<dbReference type="InterPro" id="IPR013543">
    <property type="entry name" value="Ca/CaM-dep_prot_kinase-assoc"/>
</dbReference>
<gene>
    <name evidence="2" type="ordered locus">DaAHT2_2516</name>
</gene>
<reference evidence="3" key="1">
    <citation type="submission" date="2010-02" db="EMBL/GenBank/DDBJ databases">
        <title>Complete sequence of Desulfurivibrio alkaliphilus AHT2.</title>
        <authorList>
            <consortium name="US DOE Joint Genome Institute"/>
            <person name="Pitluck S."/>
            <person name="Chertkov O."/>
            <person name="Detter J.C."/>
            <person name="Han C."/>
            <person name="Tapia R."/>
            <person name="Larimer F."/>
            <person name="Land M."/>
            <person name="Hauser L."/>
            <person name="Kyrpides N."/>
            <person name="Mikhailova N."/>
            <person name="Sorokin D.Y."/>
            <person name="Muyzer G."/>
            <person name="Woyke T."/>
        </authorList>
    </citation>
    <scope>NUCLEOTIDE SEQUENCE [LARGE SCALE GENOMIC DNA]</scope>
    <source>
        <strain evidence="3">DSM 19089 / UNIQEM U267 / AHT2</strain>
    </source>
</reference>
<dbReference type="eggNOG" id="COG4875">
    <property type="taxonomic scope" value="Bacteria"/>
</dbReference>
<keyword evidence="2" id="KW-0808">Transferase</keyword>
<evidence type="ECO:0000259" key="1">
    <source>
        <dbReference type="Pfam" id="PF08332"/>
    </source>
</evidence>
<dbReference type="SUPFAM" id="SSF54427">
    <property type="entry name" value="NTF2-like"/>
    <property type="match status" value="1"/>
</dbReference>
<dbReference type="GO" id="GO:0004683">
    <property type="term" value="F:calcium/calmodulin-dependent protein kinase activity"/>
    <property type="evidence" value="ECO:0007669"/>
    <property type="project" value="InterPro"/>
</dbReference>
<accession>D6Z0E7</accession>
<dbReference type="PIRSF" id="PIRSF028470">
    <property type="entry name" value="UCP028470"/>
    <property type="match status" value="1"/>
</dbReference>
<dbReference type="InterPro" id="IPR016887">
    <property type="entry name" value="UCP028470_steroid_isom-rel"/>
</dbReference>
<dbReference type="Gene3D" id="3.10.450.50">
    <property type="match status" value="1"/>
</dbReference>
<dbReference type="AlphaFoldDB" id="D6Z0E7"/>
<keyword evidence="2" id="KW-0418">Kinase</keyword>
<dbReference type="EMBL" id="CP001940">
    <property type="protein sequence ID" value="ADH87180.1"/>
    <property type="molecule type" value="Genomic_DNA"/>
</dbReference>
<dbReference type="STRING" id="589865.DaAHT2_2516"/>
<dbReference type="GO" id="GO:0005516">
    <property type="term" value="F:calmodulin binding"/>
    <property type="evidence" value="ECO:0007669"/>
    <property type="project" value="InterPro"/>
</dbReference>
<name>D6Z0E7_DESAT</name>
<dbReference type="OrthoDB" id="953853at2"/>
<dbReference type="Pfam" id="PF08332">
    <property type="entry name" value="CaMKII_AD"/>
    <property type="match status" value="1"/>
</dbReference>
<dbReference type="InterPro" id="IPR032710">
    <property type="entry name" value="NTF2-like_dom_sf"/>
</dbReference>
<protein>
    <submittedName>
        <fullName evidence="2">Calcium/calmodulin dependent protein kinase II association-domain protein</fullName>
    </submittedName>
</protein>
<dbReference type="NCBIfam" id="TIGR02246">
    <property type="entry name" value="SgcJ/EcaC family oxidoreductase"/>
    <property type="match status" value="1"/>
</dbReference>
<organism evidence="2 3">
    <name type="scientific">Desulfurivibrio alkaliphilus (strain DSM 19089 / UNIQEM U267 / AHT2)</name>
    <dbReference type="NCBI Taxonomy" id="589865"/>
    <lineage>
        <taxon>Bacteria</taxon>
        <taxon>Pseudomonadati</taxon>
        <taxon>Thermodesulfobacteriota</taxon>
        <taxon>Desulfobulbia</taxon>
        <taxon>Desulfobulbales</taxon>
        <taxon>Desulfobulbaceae</taxon>
        <taxon>Desulfurivibrio</taxon>
    </lineage>
</organism>
<evidence type="ECO:0000313" key="3">
    <source>
        <dbReference type="Proteomes" id="UP000001508"/>
    </source>
</evidence>
<keyword evidence="3" id="KW-1185">Reference proteome</keyword>
<sequence>MKYDQEISALFDAWNEAIQSGDPDRVTALYAFNGILLPTVSNQVRHNHAEIRDYFVHFLAKKPKGTINESNIRVYNDIAINSGVYTFDFSPPDGEPFSVTGRFTYVYQWFGDHWLIIEHHSSMMPEK</sequence>
<dbReference type="InParanoid" id="D6Z0E7"/>
<evidence type="ECO:0000313" key="2">
    <source>
        <dbReference type="EMBL" id="ADH87180.1"/>
    </source>
</evidence>
<proteinExistence type="predicted"/>